<dbReference type="Proteomes" id="UP000091857">
    <property type="component" value="Chromosome 1"/>
</dbReference>
<comment type="caution">
    <text evidence="1">The sequence shown here is derived from an EMBL/GenBank/DDBJ whole genome shotgun (WGS) entry which is preliminary data.</text>
</comment>
<reference evidence="2" key="1">
    <citation type="journal article" date="2016" name="Nat. Biotechnol.">
        <title>Sequencing wild and cultivated cassava and related species reveals extensive interspecific hybridization and genetic diversity.</title>
        <authorList>
            <person name="Bredeson J.V."/>
            <person name="Lyons J.B."/>
            <person name="Prochnik S.E."/>
            <person name="Wu G.A."/>
            <person name="Ha C.M."/>
            <person name="Edsinger-Gonzales E."/>
            <person name="Grimwood J."/>
            <person name="Schmutz J."/>
            <person name="Rabbi I.Y."/>
            <person name="Egesi C."/>
            <person name="Nauluvula P."/>
            <person name="Lebot V."/>
            <person name="Ndunguru J."/>
            <person name="Mkamilo G."/>
            <person name="Bart R.S."/>
            <person name="Setter T.L."/>
            <person name="Gleadow R.M."/>
            <person name="Kulakow P."/>
            <person name="Ferguson M.E."/>
            <person name="Rounsley S."/>
            <person name="Rokhsar D.S."/>
        </authorList>
    </citation>
    <scope>NUCLEOTIDE SEQUENCE [LARGE SCALE GENOMIC DNA]</scope>
    <source>
        <strain evidence="2">cv. AM560-2</strain>
    </source>
</reference>
<proteinExistence type="predicted"/>
<keyword evidence="2" id="KW-1185">Reference proteome</keyword>
<accession>A0ACB7IE85</accession>
<gene>
    <name evidence="1" type="ORF">MANES_01G204700v8</name>
</gene>
<evidence type="ECO:0000313" key="1">
    <source>
        <dbReference type="EMBL" id="KAG8663379.1"/>
    </source>
</evidence>
<organism evidence="1 2">
    <name type="scientific">Manihot esculenta</name>
    <name type="common">Cassava</name>
    <name type="synonym">Jatropha manihot</name>
    <dbReference type="NCBI Taxonomy" id="3983"/>
    <lineage>
        <taxon>Eukaryota</taxon>
        <taxon>Viridiplantae</taxon>
        <taxon>Streptophyta</taxon>
        <taxon>Embryophyta</taxon>
        <taxon>Tracheophyta</taxon>
        <taxon>Spermatophyta</taxon>
        <taxon>Magnoliopsida</taxon>
        <taxon>eudicotyledons</taxon>
        <taxon>Gunneridae</taxon>
        <taxon>Pentapetalae</taxon>
        <taxon>rosids</taxon>
        <taxon>fabids</taxon>
        <taxon>Malpighiales</taxon>
        <taxon>Euphorbiaceae</taxon>
        <taxon>Crotonoideae</taxon>
        <taxon>Manihoteae</taxon>
        <taxon>Manihot</taxon>
    </lineage>
</organism>
<evidence type="ECO:0000313" key="2">
    <source>
        <dbReference type="Proteomes" id="UP000091857"/>
    </source>
</evidence>
<sequence length="478" mass="53965">MQRAVRGKQKTHRAGMEQVQVLELYEVRYSDLMLLSSSSTSNHSDSLSSPEEELARLQTIRTSIIETLGPKGPGLLSIVGVPNALLLRHNLLPLARKLALLDHDCRKRLLKEHNLGSDVSLKNPDRNVSSFAMQLKYAEALESSSSKPSHDTHLHLNLEPTHLDVNEVRKFQEDEFKSLGDSFKDLGYFMMELGLRLAQICDEFIGGQELERSLLESGTAKGRLIHYHSILDKHFMRQNGRRKGPTKKQANSIKDQAHCLISEQKQIRGSNFVTDGDNARSCGNDMNLWQQWHYDYGIFTILTAPMFLVPSYLAENMGTDQSSPSFDEECPYPNGYSYLQIFDPSKNDVLMVKTSPESFIIQVGESADILSKGKIRSTLHCVRRPVNFENVSRETFVVFLQPAWSKTFSISEYTTEHSVSVGNLCDEGIEHGLNEFAQDIHKIVPPLSSRLKDGMTFAEFSRETTKQYYGGSGLQSNR</sequence>
<protein>
    <submittedName>
        <fullName evidence="1">Uncharacterized protein</fullName>
    </submittedName>
</protein>
<name>A0ACB7IE85_MANES</name>
<dbReference type="EMBL" id="CM004387">
    <property type="protein sequence ID" value="KAG8663379.1"/>
    <property type="molecule type" value="Genomic_DNA"/>
</dbReference>